<accession>A0A1X0J5F9</accession>
<dbReference type="Gene3D" id="3.30.420.240">
    <property type="match status" value="1"/>
</dbReference>
<dbReference type="InterPro" id="IPR046461">
    <property type="entry name" value="TerL_ATPase"/>
</dbReference>
<evidence type="ECO:0000313" key="3">
    <source>
        <dbReference type="EMBL" id="ORB57389.1"/>
    </source>
</evidence>
<dbReference type="Pfam" id="PF03354">
    <property type="entry name" value="TerL_ATPase"/>
    <property type="match status" value="1"/>
</dbReference>
<dbReference type="Proteomes" id="UP000192534">
    <property type="component" value="Unassembled WGS sequence"/>
</dbReference>
<comment type="caution">
    <text evidence="3">The sequence shown here is derived from an EMBL/GenBank/DDBJ whole genome shotgun (WGS) entry which is preliminary data.</text>
</comment>
<name>A0A1X0J5F9_MYCRH</name>
<dbReference type="PANTHER" id="PTHR41287:SF1">
    <property type="entry name" value="PROTEIN YMFN"/>
    <property type="match status" value="1"/>
</dbReference>
<dbReference type="EMBL" id="MVIH01000001">
    <property type="protein sequence ID" value="ORB57389.1"/>
    <property type="molecule type" value="Genomic_DNA"/>
</dbReference>
<reference evidence="3 4" key="1">
    <citation type="submission" date="2016-12" db="EMBL/GenBank/DDBJ databases">
        <title>The new phylogeny of genus Mycobacterium.</title>
        <authorList>
            <person name="Tortoli E."/>
            <person name="Trovato A."/>
            <person name="Cirillo D.M."/>
        </authorList>
    </citation>
    <scope>NUCLEOTIDE SEQUENCE [LARGE SCALE GENOMIC DNA]</scope>
    <source>
        <strain evidence="3 4">DSM 44223</strain>
    </source>
</reference>
<feature type="domain" description="Terminase large subunit-like endonuclease" evidence="2">
    <location>
        <begin position="331"/>
        <end position="447"/>
    </location>
</feature>
<gene>
    <name evidence="3" type="ORF">BST42_03160</name>
</gene>
<dbReference type="InterPro" id="IPR005021">
    <property type="entry name" value="Terminase_largesu-like"/>
</dbReference>
<evidence type="ECO:0008006" key="5">
    <source>
        <dbReference type="Google" id="ProtNLM"/>
    </source>
</evidence>
<evidence type="ECO:0000259" key="2">
    <source>
        <dbReference type="Pfam" id="PF20441"/>
    </source>
</evidence>
<dbReference type="InterPro" id="IPR046462">
    <property type="entry name" value="TerL_nuclease"/>
</dbReference>
<evidence type="ECO:0000313" key="4">
    <source>
        <dbReference type="Proteomes" id="UP000192534"/>
    </source>
</evidence>
<dbReference type="OrthoDB" id="3197057at2"/>
<protein>
    <recommendedName>
        <fullName evidence="5">Terminase</fullName>
    </recommendedName>
</protein>
<keyword evidence="4" id="KW-1185">Reference proteome</keyword>
<dbReference type="Pfam" id="PF20441">
    <property type="entry name" value="TerL_nuclease"/>
    <property type="match status" value="1"/>
</dbReference>
<dbReference type="InterPro" id="IPR027417">
    <property type="entry name" value="P-loop_NTPase"/>
</dbReference>
<dbReference type="RefSeq" id="WP_083117055.1">
    <property type="nucleotide sequence ID" value="NZ_JACKUO010000042.1"/>
</dbReference>
<sequence length="464" mass="51522">MALSAGPKVSANLKPLPPKRSPVPWIEHATGEKLYTWQRELLRELTAPDRPRVYYAQIARKNGKTRAAACLGLLEICLKKQRHVYAISDSERNLNSVLMRELHDLINGSEHLRHSLWIFKDKIECPETGSFIQVRPGNFKAAQGINPHLVLADEVHLLPSEVWDGMQQAGRARTDALLFGITTPGYDLTCRAHELYQSVKSGDLPGRIYEADPALPLDDRNNWRVANPCIGRPGFAEALEYDYKTLPEHEFRRFALGCWTATHSAWLPYGAWDALTTYDEPPQGTRVWLGFDGSYSGDSTALVGCTQDGHLFVVGCWENPGRQGWRVPRDDVLDTVAHAFEHFDVQELACDPPYWQSEIAQWGARWGDKVIEIPTYSVARMGPACSSFHAAVMDGALSHSGDARLARHVSNAVVRSTPHGDVITKPDKDSPAKIDLAVAAVLAHSRASVAVTKPKAKPFVLWSA</sequence>
<organism evidence="3 4">
    <name type="scientific">Mycolicibacterium rhodesiae</name>
    <name type="common">Mycobacterium rhodesiae</name>
    <dbReference type="NCBI Taxonomy" id="36814"/>
    <lineage>
        <taxon>Bacteria</taxon>
        <taxon>Bacillati</taxon>
        <taxon>Actinomycetota</taxon>
        <taxon>Actinomycetes</taxon>
        <taxon>Mycobacteriales</taxon>
        <taxon>Mycobacteriaceae</taxon>
        <taxon>Mycolicibacterium</taxon>
    </lineage>
</organism>
<dbReference type="Gene3D" id="3.40.50.300">
    <property type="entry name" value="P-loop containing nucleotide triphosphate hydrolases"/>
    <property type="match status" value="1"/>
</dbReference>
<feature type="domain" description="Terminase large subunit-like ATPase" evidence="1">
    <location>
        <begin position="48"/>
        <end position="200"/>
    </location>
</feature>
<dbReference type="AlphaFoldDB" id="A0A1X0J5F9"/>
<dbReference type="GO" id="GO:0004519">
    <property type="term" value="F:endonuclease activity"/>
    <property type="evidence" value="ECO:0007669"/>
    <property type="project" value="InterPro"/>
</dbReference>
<evidence type="ECO:0000259" key="1">
    <source>
        <dbReference type="Pfam" id="PF03354"/>
    </source>
</evidence>
<proteinExistence type="predicted"/>
<dbReference type="PANTHER" id="PTHR41287">
    <property type="match status" value="1"/>
</dbReference>